<dbReference type="Proteomes" id="UP001314241">
    <property type="component" value="Unassembled WGS sequence"/>
</dbReference>
<reference evidence="2 3" key="1">
    <citation type="submission" date="2024-01" db="EMBL/GenBank/DDBJ databases">
        <authorList>
            <person name="Botero Cardona J."/>
        </authorList>
    </citation>
    <scope>NUCLEOTIDE SEQUENCE [LARGE SCALE GENOMIC DNA]</scope>
    <source>
        <strain evidence="2 3">LMG 33000</strain>
    </source>
</reference>
<comment type="caution">
    <text evidence="2">The sequence shown here is derived from an EMBL/GenBank/DDBJ whole genome shotgun (WGS) entry which is preliminary data.</text>
</comment>
<dbReference type="Pfam" id="PF09902">
    <property type="entry name" value="DUF2129"/>
    <property type="match status" value="1"/>
</dbReference>
<protein>
    <submittedName>
        <fullName evidence="2">UPF0298 family (YlbG)</fullName>
    </submittedName>
</protein>
<proteinExistence type="predicted"/>
<evidence type="ECO:0000256" key="1">
    <source>
        <dbReference type="ARBA" id="ARBA00022490"/>
    </source>
</evidence>
<gene>
    <name evidence="2" type="ORF">R54876_GBNLAHCA_00199</name>
</gene>
<dbReference type="EMBL" id="CAWVOH010000001">
    <property type="protein sequence ID" value="CAK8053642.1"/>
    <property type="molecule type" value="Genomic_DNA"/>
</dbReference>
<name>A0ABM9N3C7_9LACO</name>
<evidence type="ECO:0000313" key="2">
    <source>
        <dbReference type="EMBL" id="CAK8053642.1"/>
    </source>
</evidence>
<dbReference type="RefSeq" id="WP_349641200.1">
    <property type="nucleotide sequence ID" value="NZ_CAWVOH010000001.1"/>
</dbReference>
<evidence type="ECO:0000313" key="3">
    <source>
        <dbReference type="Proteomes" id="UP001314241"/>
    </source>
</evidence>
<sequence length="99" mass="11922">MTFEVQPRRAIYVYMRSLKYLGQLKKHGQVGYVSKRMNIVELYTDEEKVADLAHKLEQYRFVKHVKLSPRPDIDPDLENKHDDVFFEEYDKQVESENEE</sequence>
<accession>A0ABM9N3C7</accession>
<organism evidence="2 3">
    <name type="scientific">Eupransor demetentiae</name>
    <dbReference type="NCBI Taxonomy" id="3109584"/>
    <lineage>
        <taxon>Bacteria</taxon>
        <taxon>Bacillati</taxon>
        <taxon>Bacillota</taxon>
        <taxon>Bacilli</taxon>
        <taxon>Lactobacillales</taxon>
        <taxon>Lactobacillaceae</taxon>
        <taxon>Eupransor</taxon>
    </lineage>
</organism>
<dbReference type="InterPro" id="IPR016979">
    <property type="entry name" value="DUF2129"/>
</dbReference>
<keyword evidence="3" id="KW-1185">Reference proteome</keyword>
<keyword evidence="1" id="KW-0963">Cytoplasm</keyword>